<proteinExistence type="predicted"/>
<accession>A0A7J8PME0</accession>
<comment type="caution">
    <text evidence="2">The sequence shown here is derived from an EMBL/GenBank/DDBJ whole genome shotgun (WGS) entry which is preliminary data.</text>
</comment>
<evidence type="ECO:0000313" key="3">
    <source>
        <dbReference type="Proteomes" id="UP000593578"/>
    </source>
</evidence>
<evidence type="ECO:0000256" key="1">
    <source>
        <dbReference type="SAM" id="MobiDB-lite"/>
    </source>
</evidence>
<organism evidence="2 3">
    <name type="scientific">Gossypium raimondii</name>
    <name type="common">Peruvian cotton</name>
    <name type="synonym">Gossypium klotzschianum subsp. raimondii</name>
    <dbReference type="NCBI Taxonomy" id="29730"/>
    <lineage>
        <taxon>Eukaryota</taxon>
        <taxon>Viridiplantae</taxon>
        <taxon>Streptophyta</taxon>
        <taxon>Embryophyta</taxon>
        <taxon>Tracheophyta</taxon>
        <taxon>Spermatophyta</taxon>
        <taxon>Magnoliopsida</taxon>
        <taxon>eudicotyledons</taxon>
        <taxon>Gunneridae</taxon>
        <taxon>Pentapetalae</taxon>
        <taxon>rosids</taxon>
        <taxon>malvids</taxon>
        <taxon>Malvales</taxon>
        <taxon>Malvaceae</taxon>
        <taxon>Malvoideae</taxon>
        <taxon>Gossypium</taxon>
    </lineage>
</organism>
<gene>
    <name evidence="2" type="ORF">Gorai_018989</name>
</gene>
<name>A0A7J8PME0_GOSRA</name>
<evidence type="ECO:0000313" key="2">
    <source>
        <dbReference type="EMBL" id="MBA0590276.1"/>
    </source>
</evidence>
<dbReference type="Proteomes" id="UP000593578">
    <property type="component" value="Unassembled WGS sequence"/>
</dbReference>
<protein>
    <submittedName>
        <fullName evidence="2">Uncharacterized protein</fullName>
    </submittedName>
</protein>
<feature type="region of interest" description="Disordered" evidence="1">
    <location>
        <begin position="21"/>
        <end position="42"/>
    </location>
</feature>
<dbReference type="AlphaFoldDB" id="A0A7J8PME0"/>
<reference evidence="2 3" key="1">
    <citation type="journal article" date="2019" name="Genome Biol. Evol.">
        <title>Insights into the evolution of the New World diploid cottons (Gossypium, subgenus Houzingenia) based on genome sequencing.</title>
        <authorList>
            <person name="Grover C.E."/>
            <person name="Arick M.A. 2nd"/>
            <person name="Thrash A."/>
            <person name="Conover J.L."/>
            <person name="Sanders W.S."/>
            <person name="Peterson D.G."/>
            <person name="Frelichowski J.E."/>
            <person name="Scheffler J.A."/>
            <person name="Scheffler B.E."/>
            <person name="Wendel J.F."/>
        </authorList>
    </citation>
    <scope>NUCLEOTIDE SEQUENCE [LARGE SCALE GENOMIC DNA]</scope>
    <source>
        <strain evidence="2">8</strain>
        <tissue evidence="2">Leaf</tissue>
    </source>
</reference>
<dbReference type="EMBL" id="JABEZZ010000007">
    <property type="protein sequence ID" value="MBA0590276.1"/>
    <property type="molecule type" value="Genomic_DNA"/>
</dbReference>
<sequence>MEDFGPWMIVKQRQMRKNRLLERRNRGSDGGATDGSRFDVLSDNHGEDSGILEIEMIMDLVRVQTVELQSQQNLLGWQDSSKFMGDDPSSMSITLVMETILHGLNKEVENDISMSGESNLAIEVANGSIMDVEAA</sequence>